<evidence type="ECO:0000313" key="3">
    <source>
        <dbReference type="Proteomes" id="UP000532010"/>
    </source>
</evidence>
<protein>
    <submittedName>
        <fullName evidence="2">Uncharacterized protein</fullName>
    </submittedName>
</protein>
<dbReference type="EMBL" id="JACHWB010000001">
    <property type="protein sequence ID" value="MBB3018193.1"/>
    <property type="molecule type" value="Genomic_DNA"/>
</dbReference>
<keyword evidence="1" id="KW-0812">Transmembrane</keyword>
<dbReference type="Proteomes" id="UP000532010">
    <property type="component" value="Unassembled WGS sequence"/>
</dbReference>
<proteinExistence type="predicted"/>
<reference evidence="2 3" key="1">
    <citation type="submission" date="2020-08" db="EMBL/GenBank/DDBJ databases">
        <title>The Agave Microbiome: Exploring the role of microbial communities in plant adaptations to desert environments.</title>
        <authorList>
            <person name="Partida-Martinez L.P."/>
        </authorList>
    </citation>
    <scope>NUCLEOTIDE SEQUENCE [LARGE SCALE GENOMIC DNA]</scope>
    <source>
        <strain evidence="2 3">AT3.9</strain>
    </source>
</reference>
<gene>
    <name evidence="2" type="ORF">FHR70_001233</name>
</gene>
<evidence type="ECO:0000313" key="2">
    <source>
        <dbReference type="EMBL" id="MBB3018193.1"/>
    </source>
</evidence>
<sequence length="51" mass="5374">MSDAQVGLVMATPLIVIFAVMLHRMGVLRLSGTVAAVTMSVVIAVTLFLTQ</sequence>
<feature type="transmembrane region" description="Helical" evidence="1">
    <location>
        <begin position="6"/>
        <end position="23"/>
    </location>
</feature>
<dbReference type="AlphaFoldDB" id="A0A7W4VJ77"/>
<accession>A0A7W4VJ77</accession>
<feature type="transmembrane region" description="Helical" evidence="1">
    <location>
        <begin position="30"/>
        <end position="49"/>
    </location>
</feature>
<name>A0A7W4VJ77_9HYPH</name>
<keyword evidence="3" id="KW-1185">Reference proteome</keyword>
<dbReference type="RefSeq" id="WP_183448076.1">
    <property type="nucleotide sequence ID" value="NZ_JACHWB010000001.1"/>
</dbReference>
<evidence type="ECO:0000256" key="1">
    <source>
        <dbReference type="SAM" id="Phobius"/>
    </source>
</evidence>
<comment type="caution">
    <text evidence="2">The sequence shown here is derived from an EMBL/GenBank/DDBJ whole genome shotgun (WGS) entry which is preliminary data.</text>
</comment>
<organism evidence="2 3">
    <name type="scientific">Microvirga lupini</name>
    <dbReference type="NCBI Taxonomy" id="420324"/>
    <lineage>
        <taxon>Bacteria</taxon>
        <taxon>Pseudomonadati</taxon>
        <taxon>Pseudomonadota</taxon>
        <taxon>Alphaproteobacteria</taxon>
        <taxon>Hyphomicrobiales</taxon>
        <taxon>Methylobacteriaceae</taxon>
        <taxon>Microvirga</taxon>
    </lineage>
</organism>
<keyword evidence="1" id="KW-0472">Membrane</keyword>
<keyword evidence="1" id="KW-1133">Transmembrane helix</keyword>